<dbReference type="Proteomes" id="UP000744769">
    <property type="component" value="Unassembled WGS sequence"/>
</dbReference>
<gene>
    <name evidence="1" type="ORF">G9U51_01935</name>
</gene>
<comment type="caution">
    <text evidence="1">The sequence shown here is derived from an EMBL/GenBank/DDBJ whole genome shotgun (WGS) entry which is preliminary data.</text>
</comment>
<keyword evidence="2" id="KW-1185">Reference proteome</keyword>
<proteinExistence type="predicted"/>
<organism evidence="1 2">
    <name type="scientific">Metallococcus carri</name>
    <dbReference type="NCBI Taxonomy" id="1656884"/>
    <lineage>
        <taxon>Bacteria</taxon>
        <taxon>Bacillati</taxon>
        <taxon>Actinomycetota</taxon>
        <taxon>Actinomycetes</taxon>
        <taxon>Micrococcales</taxon>
        <taxon>Dermacoccaceae</taxon>
        <taxon>Metallococcus</taxon>
    </lineage>
</organism>
<evidence type="ECO:0000313" key="2">
    <source>
        <dbReference type="Proteomes" id="UP000744769"/>
    </source>
</evidence>
<dbReference type="AlphaFoldDB" id="A0A967AX09"/>
<dbReference type="Pfam" id="PF21853">
    <property type="entry name" value="DUF6912"/>
    <property type="match status" value="1"/>
</dbReference>
<dbReference type="InterPro" id="IPR054206">
    <property type="entry name" value="DUF6912"/>
</dbReference>
<sequence>MSRMTRVYLPLTAVALDRLVTERQLSGNALEAYAVTRALVASLPSGEDEEGREYAAMQDAATAAAAHGAHVVAAADVDAGLVDDTAREVASQVAVAGPIAIQRLASLHVLDPEGERDVDTDLELSWYDVTELDAVRDEIRSR</sequence>
<reference evidence="1" key="1">
    <citation type="submission" date="2020-03" db="EMBL/GenBank/DDBJ databases">
        <title>Draft sequencing of Calidifontibacter sp. DB0510.</title>
        <authorList>
            <person name="Kim D.-U."/>
        </authorList>
    </citation>
    <scope>NUCLEOTIDE SEQUENCE</scope>
    <source>
        <strain evidence="1">DB0510</strain>
    </source>
</reference>
<dbReference type="EMBL" id="JAAOIV010000001">
    <property type="protein sequence ID" value="NHN54539.1"/>
    <property type="molecule type" value="Genomic_DNA"/>
</dbReference>
<accession>A0A967AX09</accession>
<evidence type="ECO:0000313" key="1">
    <source>
        <dbReference type="EMBL" id="NHN54539.1"/>
    </source>
</evidence>
<dbReference type="RefSeq" id="WP_166192271.1">
    <property type="nucleotide sequence ID" value="NZ_JAAOIV010000001.1"/>
</dbReference>
<name>A0A967AX09_9MICO</name>
<protein>
    <submittedName>
        <fullName evidence="1">Uncharacterized protein</fullName>
    </submittedName>
</protein>